<dbReference type="GO" id="GO:0000162">
    <property type="term" value="P:L-tryptophan biosynthetic process"/>
    <property type="evidence" value="ECO:0007669"/>
    <property type="project" value="TreeGrafter"/>
</dbReference>
<evidence type="ECO:0000259" key="2">
    <source>
        <dbReference type="Pfam" id="PF00117"/>
    </source>
</evidence>
<evidence type="ECO:0000313" key="4">
    <source>
        <dbReference type="Proteomes" id="UP000319143"/>
    </source>
</evidence>
<dbReference type="RefSeq" id="WP_146527253.1">
    <property type="nucleotide sequence ID" value="NZ_SJPV01000005.1"/>
</dbReference>
<feature type="domain" description="Glutamine amidotransferase" evidence="2">
    <location>
        <begin position="3"/>
        <end position="184"/>
    </location>
</feature>
<dbReference type="Pfam" id="PF00117">
    <property type="entry name" value="GATase"/>
    <property type="match status" value="1"/>
</dbReference>
<dbReference type="InterPro" id="IPR029062">
    <property type="entry name" value="Class_I_gatase-like"/>
</dbReference>
<dbReference type="PANTHER" id="PTHR43418">
    <property type="entry name" value="MULTIFUNCTIONAL TRYPTOPHAN BIOSYNTHESIS PROTEIN-RELATED"/>
    <property type="match status" value="1"/>
</dbReference>
<sequence length="198" mass="21893">MILLLDNYDSFVHNLARYFRCLRCETQVVRSDQVDVAGCRELNPVAIVISPGPGRPEDAGCSIDVVRELSHRIPMLGVCLGHQAIGVAFGGAVLRCGPVHGMKSTIHHHGTEIFDGCQSPTNVGRYHSLAIDPNRVPPELKVTAMTDDGVIMSIEHIHRPVFGVQFHPESILSDQGERIVQNFVQIAFRQDRKGRHDS</sequence>
<keyword evidence="3" id="KW-0808">Transferase</keyword>
<dbReference type="GO" id="GO:0004049">
    <property type="term" value="F:anthranilate synthase activity"/>
    <property type="evidence" value="ECO:0007669"/>
    <property type="project" value="TreeGrafter"/>
</dbReference>
<dbReference type="FunFam" id="3.40.50.880:FF:000003">
    <property type="entry name" value="Anthranilate synthase component II"/>
    <property type="match status" value="1"/>
</dbReference>
<organism evidence="3 4">
    <name type="scientific">Novipirellula artificiosorum</name>
    <dbReference type="NCBI Taxonomy" id="2528016"/>
    <lineage>
        <taxon>Bacteria</taxon>
        <taxon>Pseudomonadati</taxon>
        <taxon>Planctomycetota</taxon>
        <taxon>Planctomycetia</taxon>
        <taxon>Pirellulales</taxon>
        <taxon>Pirellulaceae</taxon>
        <taxon>Novipirellula</taxon>
    </lineage>
</organism>
<dbReference type="PROSITE" id="PS51273">
    <property type="entry name" value="GATASE_TYPE_1"/>
    <property type="match status" value="1"/>
</dbReference>
<accession>A0A5C6DMH2</accession>
<keyword evidence="1" id="KW-0315">Glutamine amidotransferase</keyword>
<comment type="caution">
    <text evidence="3">The sequence shown here is derived from an EMBL/GenBank/DDBJ whole genome shotgun (WGS) entry which is preliminary data.</text>
</comment>
<dbReference type="InterPro" id="IPR050472">
    <property type="entry name" value="Anth_synth/Amidotransfase"/>
</dbReference>
<dbReference type="PRINTS" id="PR00099">
    <property type="entry name" value="CPSGATASE"/>
</dbReference>
<dbReference type="OrthoDB" id="9804328at2"/>
<dbReference type="NCBIfam" id="TIGR00566">
    <property type="entry name" value="trpG_papA"/>
    <property type="match status" value="1"/>
</dbReference>
<name>A0A5C6DMH2_9BACT</name>
<dbReference type="PANTHER" id="PTHR43418:SF4">
    <property type="entry name" value="MULTIFUNCTIONAL TRYPTOPHAN BIOSYNTHESIS PROTEIN"/>
    <property type="match status" value="1"/>
</dbReference>
<protein>
    <submittedName>
        <fullName evidence="3">Aminodeoxychorismate synthase component 2</fullName>
        <ecNumber evidence="3">2.6.1.85</ecNumber>
    </submittedName>
</protein>
<proteinExistence type="predicted"/>
<reference evidence="3 4" key="1">
    <citation type="submission" date="2019-02" db="EMBL/GenBank/DDBJ databases">
        <title>Deep-cultivation of Planctomycetes and their phenomic and genomic characterization uncovers novel biology.</title>
        <authorList>
            <person name="Wiegand S."/>
            <person name="Jogler M."/>
            <person name="Boedeker C."/>
            <person name="Pinto D."/>
            <person name="Vollmers J."/>
            <person name="Rivas-Marin E."/>
            <person name="Kohn T."/>
            <person name="Peeters S.H."/>
            <person name="Heuer A."/>
            <person name="Rast P."/>
            <person name="Oberbeckmann S."/>
            <person name="Bunk B."/>
            <person name="Jeske O."/>
            <person name="Meyerdierks A."/>
            <person name="Storesund J.E."/>
            <person name="Kallscheuer N."/>
            <person name="Luecker S."/>
            <person name="Lage O.M."/>
            <person name="Pohl T."/>
            <person name="Merkel B.J."/>
            <person name="Hornburger P."/>
            <person name="Mueller R.-W."/>
            <person name="Bruemmer F."/>
            <person name="Labrenz M."/>
            <person name="Spormann A.M."/>
            <person name="Op Den Camp H."/>
            <person name="Overmann J."/>
            <person name="Amann R."/>
            <person name="Jetten M.S.M."/>
            <person name="Mascher T."/>
            <person name="Medema M.H."/>
            <person name="Devos D.P."/>
            <person name="Kaster A.-K."/>
            <person name="Ovreas L."/>
            <person name="Rohde M."/>
            <person name="Galperin M.Y."/>
            <person name="Jogler C."/>
        </authorList>
    </citation>
    <scope>NUCLEOTIDE SEQUENCE [LARGE SCALE GENOMIC DNA]</scope>
    <source>
        <strain evidence="3 4">Poly41</strain>
    </source>
</reference>
<dbReference type="PRINTS" id="PR00096">
    <property type="entry name" value="GATASE"/>
</dbReference>
<gene>
    <name evidence="3" type="primary">pabA</name>
    <name evidence="3" type="ORF">Poly41_31730</name>
</gene>
<keyword evidence="3" id="KW-0032">Aminotransferase</keyword>
<dbReference type="GO" id="GO:0046820">
    <property type="term" value="F:4-amino-4-deoxychorismate synthase activity"/>
    <property type="evidence" value="ECO:0007669"/>
    <property type="project" value="UniProtKB-EC"/>
</dbReference>
<dbReference type="Proteomes" id="UP000319143">
    <property type="component" value="Unassembled WGS sequence"/>
</dbReference>
<dbReference type="PRINTS" id="PR00097">
    <property type="entry name" value="ANTSNTHASEII"/>
</dbReference>
<dbReference type="CDD" id="cd01743">
    <property type="entry name" value="GATase1_Anthranilate_Synthase"/>
    <property type="match status" value="1"/>
</dbReference>
<dbReference type="GO" id="GO:0005829">
    <property type="term" value="C:cytosol"/>
    <property type="evidence" value="ECO:0007669"/>
    <property type="project" value="TreeGrafter"/>
</dbReference>
<dbReference type="EC" id="2.6.1.85" evidence="3"/>
<dbReference type="InterPro" id="IPR017926">
    <property type="entry name" value="GATASE"/>
</dbReference>
<dbReference type="AlphaFoldDB" id="A0A5C6DMH2"/>
<dbReference type="InterPro" id="IPR006221">
    <property type="entry name" value="TrpG/PapA_dom"/>
</dbReference>
<dbReference type="EMBL" id="SJPV01000005">
    <property type="protein sequence ID" value="TWU37047.1"/>
    <property type="molecule type" value="Genomic_DNA"/>
</dbReference>
<dbReference type="SUPFAM" id="SSF52317">
    <property type="entry name" value="Class I glutamine amidotransferase-like"/>
    <property type="match status" value="1"/>
</dbReference>
<evidence type="ECO:0000256" key="1">
    <source>
        <dbReference type="ARBA" id="ARBA00022962"/>
    </source>
</evidence>
<dbReference type="Gene3D" id="3.40.50.880">
    <property type="match status" value="1"/>
</dbReference>
<keyword evidence="4" id="KW-1185">Reference proteome</keyword>
<evidence type="ECO:0000313" key="3">
    <source>
        <dbReference type="EMBL" id="TWU37047.1"/>
    </source>
</evidence>